<feature type="compositionally biased region" description="Polar residues" evidence="1">
    <location>
        <begin position="201"/>
        <end position="210"/>
    </location>
</feature>
<evidence type="ECO:0000313" key="4">
    <source>
        <dbReference type="Proteomes" id="UP000323386"/>
    </source>
</evidence>
<feature type="compositionally biased region" description="Low complexity" evidence="1">
    <location>
        <begin position="216"/>
        <end position="232"/>
    </location>
</feature>
<accession>A0A5C3F3L8</accession>
<sequence>MSWQRRPTVPHRPASAPTSPEAGPSALAHHYLQRSPYRPAYPSPLSQKPLQASVSSSRTGVSTANSTRSATSDRTASTSATSRFSITQAFSSLRQHEVRFFDQVIDLLPSHAADFAQLKAAYNVVVASEIEGRARSGRNAGKRAAVDGGMVDGDGSDEEQEWDTNLWSCLLSLVKVRGRDWKERWDSVRMALGLEPRSSGDETGQTTQSQDEGDDSASSKSPSASAEDSSSDPNRHPWQRRPTLTHAATPRRQQEDASHHQRMAGQKRKADVPHSRHEAAAVPEVVERNSRFGTAPGPSRRRGDAEAGPSRPRLRANSHEDRLDSPRSSSFERIERRRMLQLGVDGFAEAEPRSDTEPLDSVRSRLQRMRIQSGGPEDSEARGQRFDSSMSDPEDSTRALASSSPSGLPSTAQRRFQEVVRNSQAEREALRRARIARQEAEEEQQWSEEARRADEVFAHRLLRTCLQWWLTVARRQAEQVRHASEAHDRIVLARSWDRWKETAQQESAERVRAERIDQVRCKLGAWRRWRRLCRQRQAAKQDEKKRALHKAYYQVTKRQKRHVVRDSYQAWRGLYLERVADAIRRRHLQQGAFAIWQLRLARSANLAAQEFEVVQRHRFRLIDAAWTEWHRRTMLSIWHNTLTVAVDRHLVAGAFALWRKQTLLRELAEAFERRRLQTAGFVGWNEARHVAAEQRRKEALADRWRNRRSKRSALQHWRHRLSSLVELVHRADRFVEQVGEARLASALSIWVALERGTLLVRVRDARALEAMFAQWRQHHRALTTSLAQRESTVGARRRENTLAMALEHWRQRCSNVLGMQRLAVDTDAARVRFTLLDLWRGRVEAQGARERQAVVAGRAMVQRRALSVWTARLRQARLEALLSDRDVRLAVATWGGWKARLSQRRQDQARVSHLVSRRDGRLRAEALQHWLHLTIERRNAELNAALYRRLKQQQAAFYHWISLCLKHDDMLNLVQSHVDLKRAAQVQRAFSVWLSRARAERDRRQRLSSFLAGRRHTSLLEGFETWRGRYLESTLRSIEYEVTLKHHEVSVLRLLRVWQERTTALPAIRLRNRNLKRLALHQWIRALPNQRRSRLAQERDEDKVKHGAMAVWKAKWRERKRVRAAQRFGALGVGRLRKRSGGSLRPATLSSSSSPSAASSSKRSIEVETRMQRRWDQEHHDDGDGEGEGGGHDAADDAISSSSPSVAPSAVPRHDTPASHLFRRFRRLSSPARPPQVDRG</sequence>
<dbReference type="OrthoDB" id="1933281at2759"/>
<feature type="region of interest" description="Disordered" evidence="1">
    <location>
        <begin position="193"/>
        <end position="421"/>
    </location>
</feature>
<evidence type="ECO:0000313" key="3">
    <source>
        <dbReference type="EMBL" id="SPO39028.1"/>
    </source>
</evidence>
<feature type="region of interest" description="Disordered" evidence="1">
    <location>
        <begin position="1"/>
        <end position="81"/>
    </location>
</feature>
<dbReference type="InterPro" id="IPR013665">
    <property type="entry name" value="Sfi1_dom"/>
</dbReference>
<feature type="compositionally biased region" description="Low complexity" evidence="1">
    <location>
        <begin position="62"/>
        <end position="81"/>
    </location>
</feature>
<dbReference type="Proteomes" id="UP000323386">
    <property type="component" value="Unassembled WGS sequence"/>
</dbReference>
<feature type="compositionally biased region" description="Basic and acidic residues" evidence="1">
    <location>
        <begin position="268"/>
        <end position="290"/>
    </location>
</feature>
<protein>
    <recommendedName>
        <fullName evidence="2">Sfi1 spindle body domain-containing protein</fullName>
    </recommendedName>
</protein>
<feature type="compositionally biased region" description="Low complexity" evidence="1">
    <location>
        <begin position="1141"/>
        <end position="1162"/>
    </location>
</feature>
<feature type="region of interest" description="Disordered" evidence="1">
    <location>
        <begin position="134"/>
        <end position="159"/>
    </location>
</feature>
<gene>
    <name evidence="3" type="ORF">PSFLO_04507</name>
</gene>
<evidence type="ECO:0000256" key="1">
    <source>
        <dbReference type="SAM" id="MobiDB-lite"/>
    </source>
</evidence>
<name>A0A5C3F3L8_9BASI</name>
<feature type="compositionally biased region" description="Low complexity" evidence="1">
    <location>
        <begin position="1197"/>
        <end position="1211"/>
    </location>
</feature>
<proteinExistence type="predicted"/>
<feature type="compositionally biased region" description="Low complexity" evidence="1">
    <location>
        <begin position="399"/>
        <end position="410"/>
    </location>
</feature>
<evidence type="ECO:0000259" key="2">
    <source>
        <dbReference type="Pfam" id="PF08457"/>
    </source>
</evidence>
<feature type="compositionally biased region" description="Basic and acidic residues" evidence="1">
    <location>
        <begin position="1163"/>
        <end position="1182"/>
    </location>
</feature>
<feature type="compositionally biased region" description="Basic and acidic residues" evidence="1">
    <location>
        <begin position="350"/>
        <end position="363"/>
    </location>
</feature>
<reference evidence="3 4" key="1">
    <citation type="submission" date="2018-03" db="EMBL/GenBank/DDBJ databases">
        <authorList>
            <person name="Guldener U."/>
        </authorList>
    </citation>
    <scope>NUCLEOTIDE SEQUENCE [LARGE SCALE GENOMIC DNA]</scope>
    <source>
        <strain evidence="3 4">DAOM196992</strain>
    </source>
</reference>
<dbReference type="EMBL" id="OOIP01000012">
    <property type="protein sequence ID" value="SPO39028.1"/>
    <property type="molecule type" value="Genomic_DNA"/>
</dbReference>
<dbReference type="AlphaFoldDB" id="A0A5C3F3L8"/>
<feature type="domain" description="Sfi1 spindle body" evidence="2">
    <location>
        <begin position="557"/>
        <end position="878"/>
    </location>
</feature>
<organism evidence="3 4">
    <name type="scientific">Pseudozyma flocculosa</name>
    <dbReference type="NCBI Taxonomy" id="84751"/>
    <lineage>
        <taxon>Eukaryota</taxon>
        <taxon>Fungi</taxon>
        <taxon>Dikarya</taxon>
        <taxon>Basidiomycota</taxon>
        <taxon>Ustilaginomycotina</taxon>
        <taxon>Ustilaginomycetes</taxon>
        <taxon>Ustilaginales</taxon>
        <taxon>Ustilaginaceae</taxon>
        <taxon>Pseudozyma</taxon>
    </lineage>
</organism>
<feature type="compositionally biased region" description="Basic and acidic residues" evidence="1">
    <location>
        <begin position="317"/>
        <end position="338"/>
    </location>
</feature>
<keyword evidence="4" id="KW-1185">Reference proteome</keyword>
<feature type="compositionally biased region" description="Polar residues" evidence="1">
    <location>
        <begin position="44"/>
        <end position="61"/>
    </location>
</feature>
<dbReference type="Pfam" id="PF08457">
    <property type="entry name" value="Sfi1"/>
    <property type="match status" value="1"/>
</dbReference>
<feature type="region of interest" description="Disordered" evidence="1">
    <location>
        <begin position="1137"/>
        <end position="1240"/>
    </location>
</feature>